<dbReference type="SMART" id="SM00326">
    <property type="entry name" value="SH3"/>
    <property type="match status" value="1"/>
</dbReference>
<dbReference type="InterPro" id="IPR036028">
    <property type="entry name" value="SH3-like_dom_sf"/>
</dbReference>
<dbReference type="Proteomes" id="UP000703269">
    <property type="component" value="Unassembled WGS sequence"/>
</dbReference>
<dbReference type="InterPro" id="IPR001452">
    <property type="entry name" value="SH3_domain"/>
</dbReference>
<feature type="compositionally biased region" description="Basic and acidic residues" evidence="4">
    <location>
        <begin position="929"/>
        <end position="957"/>
    </location>
</feature>
<dbReference type="GO" id="GO:0005085">
    <property type="term" value="F:guanyl-nucleotide exchange factor activity"/>
    <property type="evidence" value="ECO:0007669"/>
    <property type="project" value="UniProtKB-KW"/>
</dbReference>
<accession>A0A9P3G3B9</accession>
<comment type="caution">
    <text evidence="9">The sequence shown here is derived from an EMBL/GenBank/DDBJ whole genome shotgun (WGS) entry which is preliminary data.</text>
</comment>
<dbReference type="GO" id="GO:0035091">
    <property type="term" value="F:phosphatidylinositol binding"/>
    <property type="evidence" value="ECO:0007669"/>
    <property type="project" value="TreeGrafter"/>
</dbReference>
<feature type="region of interest" description="Disordered" evidence="4">
    <location>
        <begin position="291"/>
        <end position="322"/>
    </location>
</feature>
<feature type="compositionally biased region" description="Acidic residues" evidence="4">
    <location>
        <begin position="219"/>
        <end position="232"/>
    </location>
</feature>
<dbReference type="SMART" id="SM00233">
    <property type="entry name" value="PH"/>
    <property type="match status" value="1"/>
</dbReference>
<feature type="compositionally biased region" description="Basic and acidic residues" evidence="4">
    <location>
        <begin position="816"/>
        <end position="832"/>
    </location>
</feature>
<protein>
    <submittedName>
        <fullName evidence="9">Uncharacterized protein</fullName>
    </submittedName>
</protein>
<dbReference type="GO" id="GO:0016197">
    <property type="term" value="P:endosomal transport"/>
    <property type="evidence" value="ECO:0007669"/>
    <property type="project" value="TreeGrafter"/>
</dbReference>
<keyword evidence="2" id="KW-0344">Guanine-nucleotide releasing factor</keyword>
<feature type="region of interest" description="Disordered" evidence="4">
    <location>
        <begin position="515"/>
        <end position="537"/>
    </location>
</feature>
<dbReference type="SUPFAM" id="SSF47576">
    <property type="entry name" value="Calponin-homology domain, CH-domain"/>
    <property type="match status" value="1"/>
</dbReference>
<dbReference type="InterPro" id="IPR013761">
    <property type="entry name" value="SAM/pointed_sf"/>
</dbReference>
<feature type="compositionally biased region" description="Basic residues" evidence="4">
    <location>
        <begin position="964"/>
        <end position="975"/>
    </location>
</feature>
<feature type="compositionally biased region" description="Acidic residues" evidence="4">
    <location>
        <begin position="258"/>
        <end position="267"/>
    </location>
</feature>
<feature type="compositionally biased region" description="Polar residues" evidence="4">
    <location>
        <begin position="483"/>
        <end position="495"/>
    </location>
</feature>
<feature type="compositionally biased region" description="Low complexity" evidence="4">
    <location>
        <begin position="291"/>
        <end position="302"/>
    </location>
</feature>
<organism evidence="9 10">
    <name type="scientific">Phanerochaete sordida</name>
    <dbReference type="NCBI Taxonomy" id="48140"/>
    <lineage>
        <taxon>Eukaryota</taxon>
        <taxon>Fungi</taxon>
        <taxon>Dikarya</taxon>
        <taxon>Basidiomycota</taxon>
        <taxon>Agaricomycotina</taxon>
        <taxon>Agaricomycetes</taxon>
        <taxon>Polyporales</taxon>
        <taxon>Phanerochaetaceae</taxon>
        <taxon>Phanerochaete</taxon>
    </lineage>
</organism>
<reference evidence="9 10" key="1">
    <citation type="submission" date="2021-08" db="EMBL/GenBank/DDBJ databases">
        <title>Draft Genome Sequence of Phanerochaete sordida strain YK-624.</title>
        <authorList>
            <person name="Mori T."/>
            <person name="Dohra H."/>
            <person name="Suzuki T."/>
            <person name="Kawagishi H."/>
            <person name="Hirai H."/>
        </authorList>
    </citation>
    <scope>NUCLEOTIDE SEQUENCE [LARGE SCALE GENOMIC DNA]</scope>
    <source>
        <strain evidence="9 10">YK-624</strain>
    </source>
</reference>
<dbReference type="Gene3D" id="2.30.30.40">
    <property type="entry name" value="SH3 Domains"/>
    <property type="match status" value="1"/>
</dbReference>
<dbReference type="InterPro" id="IPR011993">
    <property type="entry name" value="PH-like_dom_sf"/>
</dbReference>
<feature type="region of interest" description="Disordered" evidence="4">
    <location>
        <begin position="1243"/>
        <end position="1295"/>
    </location>
</feature>
<dbReference type="PANTHER" id="PTHR45827:SF1">
    <property type="entry name" value="SORTING NEXIN"/>
    <property type="match status" value="1"/>
</dbReference>
<evidence type="ECO:0000259" key="7">
    <source>
        <dbReference type="PROSITE" id="PS50021"/>
    </source>
</evidence>
<dbReference type="GO" id="GO:0031410">
    <property type="term" value="C:cytoplasmic vesicle"/>
    <property type="evidence" value="ECO:0007669"/>
    <property type="project" value="TreeGrafter"/>
</dbReference>
<dbReference type="CDD" id="cd09535">
    <property type="entry name" value="SAM_BOI-like_fungal"/>
    <property type="match status" value="1"/>
</dbReference>
<feature type="region of interest" description="Disordered" evidence="4">
    <location>
        <begin position="1180"/>
        <end position="1214"/>
    </location>
</feature>
<feature type="region of interest" description="Disordered" evidence="4">
    <location>
        <begin position="40"/>
        <end position="116"/>
    </location>
</feature>
<dbReference type="SUPFAM" id="SSF50729">
    <property type="entry name" value="PH domain-like"/>
    <property type="match status" value="1"/>
</dbReference>
<dbReference type="GO" id="GO:0097320">
    <property type="term" value="P:plasma membrane tubulation"/>
    <property type="evidence" value="ECO:0007669"/>
    <property type="project" value="TreeGrafter"/>
</dbReference>
<feature type="region of interest" description="Disordered" evidence="4">
    <location>
        <begin position="430"/>
        <end position="449"/>
    </location>
</feature>
<feature type="compositionally biased region" description="Acidic residues" evidence="4">
    <location>
        <begin position="156"/>
        <end position="170"/>
    </location>
</feature>
<feature type="compositionally biased region" description="Low complexity" evidence="4">
    <location>
        <begin position="1243"/>
        <end position="1257"/>
    </location>
</feature>
<feature type="compositionally biased region" description="Basic and acidic residues" evidence="4">
    <location>
        <begin position="847"/>
        <end position="865"/>
    </location>
</feature>
<dbReference type="InterPro" id="IPR001849">
    <property type="entry name" value="PH_domain"/>
</dbReference>
<dbReference type="InterPro" id="IPR001660">
    <property type="entry name" value="SAM"/>
</dbReference>
<evidence type="ECO:0000256" key="4">
    <source>
        <dbReference type="SAM" id="MobiDB-lite"/>
    </source>
</evidence>
<dbReference type="Gene3D" id="1.10.150.50">
    <property type="entry name" value="Transcription Factor, Ets-1"/>
    <property type="match status" value="1"/>
</dbReference>
<evidence type="ECO:0000256" key="2">
    <source>
        <dbReference type="ARBA" id="ARBA00022658"/>
    </source>
</evidence>
<sequence length="1435" mass="154351">MPEYVYALHDFIPENPDEVPFKAGDRIEVIEKDDLYQDGWWQGRNPQGRAGLFPQSYTTTSPPATSPPAEAVRLPTVTFPQAAASPPRPTNGALPEVSPEMSPALSSDDRERTLSQGERTMQATLTDVQQAIEQLGRNAGDAASFSFASSHGDYSEREDEEPAAVESEDDAFSHRGVRQLLAARAQQENEERQAREGSGSAPTTPLRLAHVDPPPIDFEFSDESEGEGEEEALPQTHNRRSTTSPDRRFSSQYPHIPEEDEAVEEAEASVPRSPSATQVATALTRDDTIVPSLPSAALTPPSGVVSHPVESENGHIEPSEDFIVPSPSVVKQTHEEQEDPATATADRLTFPDAQLTDSPDPSSVPSTVQSTYAMPTPIPPAAPSPLLMPEVPLTVVAREPVLSAIMPGSLNPLSPVSPEHASTTPIPVAPAMTSASSTRSTTAPTIKPTPIKVYEPVPFLARSAASSPGRAAIPSPGIPLPSPTATNSSAGYGSTSGIQQTLTPATTMSFKTAGESATHQEVSPVGSQEGYRRSSTHPSEWTMEEVIEWLRAKGFDEGVVEKFIEQEITGDVLLELDANTLKVELGIQAFGKRVRIVNAIAELRRPPSFSDEHPMPSAGSHTASRAHSFNYGHSHSSSMASSAQQSYAGSPMYAPTGFSYPSHGGFSPAGSQRGIPPPSASTLASSGFGESPRHATMPDISASPSRNGWRASDPGAAPPMPVALPAPASEVNLSTPRMREAEPIVPQEPVPLPAPELVGLGLGFPAPPQAEQRPEPRPVSPPKLAPPKNRPGSLVLSQSDANLKVKAIGGDDVEAEERTAMSDSESTKLDAKAKRRRLFGRSTESASIKEKAPSVKDNASRHSKESSPAIPAQSPNPSEAASDVALIRRRPSKKKGSEEKRHGDRLSLFGGSFSGTLGKGRKPVPKLSISEKSEKGEKGEKGEKPEKAEKEKGDHESIMSQTFHRMRHPSGRRTGRPSTSDGIAMRERDQGSERESEPEGKSRSRVRPPPSLRDKSREREVLRKRTSSTSDVTRSPAAAAQAMGAPPMKPGKSVLAQIGAPDHNGWIRKKNDQFNSWRNRYCVLKGPHLYVLKSNDKSETKIKGYINVVGYKVVADENVDPGRYGFKIIHDSEKTHFFSHDEQFVIREWMKALMKATISRDFATPVMSSSNIPTIPLAVAQTMNPSPRPPSPTARAATQRAHRRDNPNQLSSRDAQILMGMPKSGSFVSNGDSAGERPRVESFFTSTSGTSGASSPPLSEPPSKKKPAASPKVPAPPRPTRETRRKFSTGSATDVDNTTIDPGLIEWANAHLPEKLKITDAMNSLCSGLALLRLAEDIKGKPASPPVPDSAFPTGPNDDRLDGLFRLFDFLLDNDVKMGTVSINDIRQGKREKVVQLLYALRAWEDKRNNIALALSQDAVAPGATFMAGGMAFRT</sequence>
<dbReference type="Gene3D" id="2.30.29.30">
    <property type="entry name" value="Pleckstrin-homology domain (PH domain)/Phosphotyrosine-binding domain (PTB)"/>
    <property type="match status" value="1"/>
</dbReference>
<dbReference type="PROSITE" id="PS50021">
    <property type="entry name" value="CH"/>
    <property type="match status" value="1"/>
</dbReference>
<feature type="region of interest" description="Disordered" evidence="4">
    <location>
        <begin position="606"/>
        <end position="638"/>
    </location>
</feature>
<feature type="compositionally biased region" description="Low complexity" evidence="4">
    <location>
        <begin position="58"/>
        <end position="69"/>
    </location>
</feature>
<dbReference type="Pfam" id="PF00169">
    <property type="entry name" value="PH"/>
    <property type="match status" value="1"/>
</dbReference>
<feature type="compositionally biased region" description="Low complexity" evidence="4">
    <location>
        <begin position="906"/>
        <end position="916"/>
    </location>
</feature>
<dbReference type="GO" id="GO:0006897">
    <property type="term" value="P:endocytosis"/>
    <property type="evidence" value="ECO:0007669"/>
    <property type="project" value="TreeGrafter"/>
</dbReference>
<dbReference type="GO" id="GO:0005886">
    <property type="term" value="C:plasma membrane"/>
    <property type="evidence" value="ECO:0007669"/>
    <property type="project" value="TreeGrafter"/>
</dbReference>
<dbReference type="SUPFAM" id="SSF47769">
    <property type="entry name" value="SAM/Pointed domain"/>
    <property type="match status" value="1"/>
</dbReference>
<dbReference type="Gene3D" id="1.10.418.10">
    <property type="entry name" value="Calponin-like domain"/>
    <property type="match status" value="1"/>
</dbReference>
<dbReference type="SUPFAM" id="SSF50044">
    <property type="entry name" value="SH3-domain"/>
    <property type="match status" value="1"/>
</dbReference>
<evidence type="ECO:0000259" key="8">
    <source>
        <dbReference type="PROSITE" id="PS50105"/>
    </source>
</evidence>
<feature type="compositionally biased region" description="Basic and acidic residues" evidence="4">
    <location>
        <begin position="1012"/>
        <end position="1023"/>
    </location>
</feature>
<feature type="domain" description="Calponin-homology (CH)" evidence="7">
    <location>
        <begin position="1298"/>
        <end position="1406"/>
    </location>
</feature>
<feature type="domain" description="PH" evidence="6">
    <location>
        <begin position="1060"/>
        <end position="1158"/>
    </location>
</feature>
<evidence type="ECO:0000259" key="5">
    <source>
        <dbReference type="PROSITE" id="PS50002"/>
    </source>
</evidence>
<feature type="region of interest" description="Disordered" evidence="4">
    <location>
        <begin position="467"/>
        <end position="495"/>
    </location>
</feature>
<feature type="domain" description="SAM" evidence="8">
    <location>
        <begin position="541"/>
        <end position="606"/>
    </location>
</feature>
<evidence type="ECO:0000313" key="10">
    <source>
        <dbReference type="Proteomes" id="UP000703269"/>
    </source>
</evidence>
<dbReference type="PROSITE" id="PS50003">
    <property type="entry name" value="PH_DOMAIN"/>
    <property type="match status" value="1"/>
</dbReference>
<dbReference type="SMART" id="SM00454">
    <property type="entry name" value="SAM"/>
    <property type="match status" value="1"/>
</dbReference>
<dbReference type="InterPro" id="IPR036872">
    <property type="entry name" value="CH_dom_sf"/>
</dbReference>
<name>A0A9P3G3B9_9APHY</name>
<dbReference type="PROSITE" id="PS50002">
    <property type="entry name" value="SH3"/>
    <property type="match status" value="1"/>
</dbReference>
<evidence type="ECO:0000256" key="1">
    <source>
        <dbReference type="ARBA" id="ARBA00022443"/>
    </source>
</evidence>
<feature type="compositionally biased region" description="Basic and acidic residues" evidence="4">
    <location>
        <begin position="309"/>
        <end position="318"/>
    </location>
</feature>
<feature type="region of interest" description="Disordered" evidence="4">
    <location>
        <begin position="664"/>
        <end position="1051"/>
    </location>
</feature>
<dbReference type="PRINTS" id="PR00452">
    <property type="entry name" value="SH3DOMAIN"/>
</dbReference>
<dbReference type="EMBL" id="BPQB01000006">
    <property type="protein sequence ID" value="GJE87501.1"/>
    <property type="molecule type" value="Genomic_DNA"/>
</dbReference>
<dbReference type="Pfam" id="PF07647">
    <property type="entry name" value="SAM_2"/>
    <property type="match status" value="1"/>
</dbReference>
<evidence type="ECO:0000256" key="3">
    <source>
        <dbReference type="PROSITE-ProRule" id="PRU00192"/>
    </source>
</evidence>
<proteinExistence type="predicted"/>
<keyword evidence="10" id="KW-1185">Reference proteome</keyword>
<feature type="compositionally biased region" description="Basic and acidic residues" evidence="4">
    <location>
        <begin position="984"/>
        <end position="1002"/>
    </location>
</feature>
<feature type="compositionally biased region" description="Low complexity" evidence="4">
    <location>
        <begin position="1036"/>
        <end position="1046"/>
    </location>
</feature>
<dbReference type="Pfam" id="PF14604">
    <property type="entry name" value="SH3_9"/>
    <property type="match status" value="1"/>
</dbReference>
<dbReference type="CDD" id="cd00174">
    <property type="entry name" value="SH3"/>
    <property type="match status" value="1"/>
</dbReference>
<keyword evidence="1 3" id="KW-0728">SH3 domain</keyword>
<gene>
    <name evidence="9" type="ORF">PsYK624_035840</name>
</gene>
<evidence type="ECO:0000313" key="9">
    <source>
        <dbReference type="EMBL" id="GJE87501.1"/>
    </source>
</evidence>
<dbReference type="InterPro" id="IPR001715">
    <property type="entry name" value="CH_dom"/>
</dbReference>
<feature type="region of interest" description="Disordered" evidence="4">
    <location>
        <begin position="143"/>
        <end position="279"/>
    </location>
</feature>
<dbReference type="PANTHER" id="PTHR45827">
    <property type="entry name" value="SORTING NEXIN"/>
    <property type="match status" value="1"/>
</dbReference>
<dbReference type="PROSITE" id="PS50105">
    <property type="entry name" value="SAM_DOMAIN"/>
    <property type="match status" value="1"/>
</dbReference>
<feature type="compositionally biased region" description="Pro residues" evidence="4">
    <location>
        <begin position="777"/>
        <end position="789"/>
    </location>
</feature>
<dbReference type="OrthoDB" id="73680at2759"/>
<evidence type="ECO:0000259" key="6">
    <source>
        <dbReference type="PROSITE" id="PS50003"/>
    </source>
</evidence>
<feature type="compositionally biased region" description="Basic and acidic residues" evidence="4">
    <location>
        <begin position="895"/>
        <end position="905"/>
    </location>
</feature>
<feature type="domain" description="SH3" evidence="5">
    <location>
        <begin position="1"/>
        <end position="63"/>
    </location>
</feature>